<evidence type="ECO:0000259" key="4">
    <source>
        <dbReference type="PROSITE" id="PS50887"/>
    </source>
</evidence>
<dbReference type="GO" id="GO:0016020">
    <property type="term" value="C:membrane"/>
    <property type="evidence" value="ECO:0007669"/>
    <property type="project" value="InterPro"/>
</dbReference>
<keyword evidence="2" id="KW-0472">Membrane</keyword>
<dbReference type="Gene3D" id="3.30.70.270">
    <property type="match status" value="1"/>
</dbReference>
<feature type="transmembrane region" description="Helical" evidence="2">
    <location>
        <begin position="26"/>
        <end position="49"/>
    </location>
</feature>
<reference evidence="5 6" key="1">
    <citation type="submission" date="2014-08" db="EMBL/GenBank/DDBJ databases">
        <title>Draft genome sequence of a novel L-asparaginase producing marine bacterium, Halomonas campaniensis.</title>
        <authorList>
            <person name="Sundarakrishnan B."/>
            <person name="Moushumi Priya A."/>
            <person name="Raman G."/>
            <person name="Sakthivel N."/>
            <person name="Park S."/>
            <person name="Jayachandran S."/>
        </authorList>
    </citation>
    <scope>NUCLEOTIDE SEQUENCE [LARGE SCALE GENOMIC DNA]</scope>
    <source>
        <strain evidence="5 6">SK03</strain>
    </source>
</reference>
<keyword evidence="2" id="KW-0812">Transmembrane</keyword>
<dbReference type="PROSITE" id="PS50887">
    <property type="entry name" value="GGDEF"/>
    <property type="match status" value="1"/>
</dbReference>
<proteinExistence type="predicted"/>
<feature type="domain" description="GGDEF" evidence="4">
    <location>
        <begin position="335"/>
        <end position="469"/>
    </location>
</feature>
<dbReference type="InterPro" id="IPR052163">
    <property type="entry name" value="DGC-Regulatory_Protein"/>
</dbReference>
<dbReference type="InterPro" id="IPR029787">
    <property type="entry name" value="Nucleotide_cyclase"/>
</dbReference>
<dbReference type="GO" id="GO:0007165">
    <property type="term" value="P:signal transduction"/>
    <property type="evidence" value="ECO:0007669"/>
    <property type="project" value="InterPro"/>
</dbReference>
<dbReference type="PANTHER" id="PTHR46663:SF2">
    <property type="entry name" value="GGDEF DOMAIN-CONTAINING PROTEIN"/>
    <property type="match status" value="1"/>
</dbReference>
<dbReference type="Proteomes" id="UP000197334">
    <property type="component" value="Unassembled WGS sequence"/>
</dbReference>
<dbReference type="EMBL" id="JPUA01000043">
    <property type="protein sequence ID" value="OWV27989.1"/>
    <property type="molecule type" value="Genomic_DNA"/>
</dbReference>
<evidence type="ECO:0000313" key="5">
    <source>
        <dbReference type="EMBL" id="OWV27989.1"/>
    </source>
</evidence>
<dbReference type="PROSITE" id="PS50885">
    <property type="entry name" value="HAMP"/>
    <property type="match status" value="1"/>
</dbReference>
<evidence type="ECO:0000313" key="6">
    <source>
        <dbReference type="Proteomes" id="UP000197334"/>
    </source>
</evidence>
<dbReference type="Gene3D" id="6.10.340.10">
    <property type="match status" value="1"/>
</dbReference>
<dbReference type="Pfam" id="PF00990">
    <property type="entry name" value="GGDEF"/>
    <property type="match status" value="1"/>
</dbReference>
<comment type="caution">
    <text evidence="5">The sequence shown here is derived from an EMBL/GenBank/DDBJ whole genome shotgun (WGS) entry which is preliminary data.</text>
</comment>
<comment type="cofactor">
    <cofactor evidence="1">
        <name>Mg(2+)</name>
        <dbReference type="ChEBI" id="CHEBI:18420"/>
    </cofactor>
</comment>
<organism evidence="5 6">
    <name type="scientific">Halomonas campaniensis</name>
    <dbReference type="NCBI Taxonomy" id="213554"/>
    <lineage>
        <taxon>Bacteria</taxon>
        <taxon>Pseudomonadati</taxon>
        <taxon>Pseudomonadota</taxon>
        <taxon>Gammaproteobacteria</taxon>
        <taxon>Oceanospirillales</taxon>
        <taxon>Halomonadaceae</taxon>
        <taxon>Halomonas</taxon>
    </lineage>
</organism>
<dbReference type="InterPro" id="IPR043128">
    <property type="entry name" value="Rev_trsase/Diguanyl_cyclase"/>
</dbReference>
<dbReference type="AlphaFoldDB" id="A0A2D0AXT2"/>
<feature type="transmembrane region" description="Helical" evidence="2">
    <location>
        <begin position="218"/>
        <end position="241"/>
    </location>
</feature>
<evidence type="ECO:0000259" key="3">
    <source>
        <dbReference type="PROSITE" id="PS50885"/>
    </source>
</evidence>
<dbReference type="SUPFAM" id="SSF158472">
    <property type="entry name" value="HAMP domain-like"/>
    <property type="match status" value="1"/>
</dbReference>
<evidence type="ECO:0000256" key="2">
    <source>
        <dbReference type="SAM" id="Phobius"/>
    </source>
</evidence>
<dbReference type="NCBIfam" id="TIGR00254">
    <property type="entry name" value="GGDEF"/>
    <property type="match status" value="1"/>
</dbReference>
<dbReference type="SUPFAM" id="SSF55073">
    <property type="entry name" value="Nucleotide cyclase"/>
    <property type="match status" value="1"/>
</dbReference>
<dbReference type="SMART" id="SM00267">
    <property type="entry name" value="GGDEF"/>
    <property type="match status" value="1"/>
</dbReference>
<feature type="domain" description="HAMP" evidence="3">
    <location>
        <begin position="238"/>
        <end position="291"/>
    </location>
</feature>
<keyword evidence="6" id="KW-1185">Reference proteome</keyword>
<dbReference type="OrthoDB" id="9804951at2"/>
<gene>
    <name evidence="5" type="ORF">JI62_20030</name>
</gene>
<dbReference type="GO" id="GO:0003824">
    <property type="term" value="F:catalytic activity"/>
    <property type="evidence" value="ECO:0007669"/>
    <property type="project" value="UniProtKB-ARBA"/>
</dbReference>
<dbReference type="InterPro" id="IPR000160">
    <property type="entry name" value="GGDEF_dom"/>
</dbReference>
<evidence type="ECO:0000256" key="1">
    <source>
        <dbReference type="ARBA" id="ARBA00001946"/>
    </source>
</evidence>
<dbReference type="FunFam" id="3.30.70.270:FF:000001">
    <property type="entry name" value="Diguanylate cyclase domain protein"/>
    <property type="match status" value="1"/>
</dbReference>
<accession>A0A2D0AXT2</accession>
<protein>
    <submittedName>
        <fullName evidence="5">Diguanylate cyclase</fullName>
    </submittedName>
</protein>
<dbReference type="PANTHER" id="PTHR46663">
    <property type="entry name" value="DIGUANYLATE CYCLASE DGCT-RELATED"/>
    <property type="match status" value="1"/>
</dbReference>
<name>A0A2D0AXT2_9GAMM</name>
<dbReference type="CDD" id="cd01949">
    <property type="entry name" value="GGDEF"/>
    <property type="match status" value="1"/>
</dbReference>
<sequence length="479" mass="52751">MPEPQHRSASRSAARLPWHHTLVGKVVMFMLMGVLFAYLMGALSGFLIVERGAREQWLREAQVNAQIVSATIRRIYTSVAVKTDDTGQVTHIISQRPIGDEESVLETGFSPIDVLALASAQTRNNVWLFAKSSEGFTVVADALNTSSDLPANLEIDTWHTTSNAADFYVGFANIGNEEYFISSLPIVTPDGQLLGVLVATIGQKEGLYQMRNDLISKAFVVLLAVLIATALLVTILMRQLFTPVPVLIRSLTDIAKNQTAESTPYTDRNDEIGRMAKAIDALRKKVIEREHLLEVKDEALRFQHLAHHDELTKLPNRVQLNNALKTAVNSLHQGDVFNIMLFDLDHFKAVNDSLGHAAGDALLVEVSQRVQGLLTHNDLVARLGGDEFAIIQRVVRSATSEAKVLAEAIVSTLREPYQFNNQEINIGVSVGIATAPANGRNSHDLLRHADLALYAAKAKGRDRYMLYAAGMTMDSRIIE</sequence>
<dbReference type="InterPro" id="IPR003660">
    <property type="entry name" value="HAMP_dom"/>
</dbReference>
<keyword evidence="2" id="KW-1133">Transmembrane helix</keyword>